<name>A0AAE0LF52_9CHLO</name>
<dbReference type="GO" id="GO:0031119">
    <property type="term" value="P:tRNA pseudouridine synthesis"/>
    <property type="evidence" value="ECO:0007669"/>
    <property type="project" value="TreeGrafter"/>
</dbReference>
<dbReference type="SUPFAM" id="SSF55120">
    <property type="entry name" value="Pseudouridine synthase"/>
    <property type="match status" value="1"/>
</dbReference>
<accession>A0AAE0LF52</accession>
<evidence type="ECO:0000313" key="6">
    <source>
        <dbReference type="EMBL" id="KAK3282857.1"/>
    </source>
</evidence>
<comment type="catalytic activity">
    <reaction evidence="4">
        <text>uridine(38/39/40) in tRNA = pseudouridine(38/39/40) in tRNA</text>
        <dbReference type="Rhea" id="RHEA:22376"/>
        <dbReference type="Rhea" id="RHEA-COMP:10085"/>
        <dbReference type="Rhea" id="RHEA-COMP:10087"/>
        <dbReference type="ChEBI" id="CHEBI:65314"/>
        <dbReference type="ChEBI" id="CHEBI:65315"/>
        <dbReference type="EC" id="5.4.99.12"/>
    </reaction>
</comment>
<dbReference type="Gene3D" id="3.30.70.580">
    <property type="entry name" value="Pseudouridine synthase I, catalytic domain, N-terminal subdomain"/>
    <property type="match status" value="1"/>
</dbReference>
<dbReference type="EMBL" id="LGRX02003126">
    <property type="protein sequence ID" value="KAK3282857.1"/>
    <property type="molecule type" value="Genomic_DNA"/>
</dbReference>
<dbReference type="PANTHER" id="PTHR11142">
    <property type="entry name" value="PSEUDOURIDYLATE SYNTHASE"/>
    <property type="match status" value="1"/>
</dbReference>
<dbReference type="Pfam" id="PF01416">
    <property type="entry name" value="PseudoU_synth_1"/>
    <property type="match status" value="2"/>
</dbReference>
<dbReference type="InterPro" id="IPR020103">
    <property type="entry name" value="PsdUridine_synth_cat_dom_sf"/>
</dbReference>
<feature type="domain" description="Pseudouridine synthase I TruA alpha/beta" evidence="5">
    <location>
        <begin position="214"/>
        <end position="281"/>
    </location>
</feature>
<keyword evidence="7" id="KW-1185">Reference proteome</keyword>
<keyword evidence="2 4" id="KW-0819">tRNA processing</keyword>
<evidence type="ECO:0000256" key="4">
    <source>
        <dbReference type="RuleBase" id="RU003792"/>
    </source>
</evidence>
<gene>
    <name evidence="6" type="ORF">CYMTET_9424</name>
</gene>
<dbReference type="PANTHER" id="PTHR11142:SF0">
    <property type="entry name" value="TRNA PSEUDOURIDINE SYNTHASE-LIKE 1"/>
    <property type="match status" value="1"/>
</dbReference>
<evidence type="ECO:0000256" key="2">
    <source>
        <dbReference type="ARBA" id="ARBA00022694"/>
    </source>
</evidence>
<sequence length="484" mass="54839">MWSTKPFYQLAIGVRSRPWRGLGNEASERSVVQGHRRPLHGHRRRITTVSKSFEDFNTIDWLDHHKRFHTYKVHLAYDGTKYAGWQFQPRIQTVQGKVEAALTQCTQISREQLGVMGAGRTDSGVHASDQVFHFYTEKPLCLERTFASLNGMLPFDIRVKTITEVPRDFHARFSSLGKIYHYRINTDPVMDPFTRHYRYFMRWPMDEALVRQGCEQFIGEHDFSAYANKTSDKDKKRNPIRRVDRFDVVPIDGGLQLEVQGPGFLYKQAIPLAGGLVIMGQDMSHIMGYWHLVVNGDGHWNALDDGMWLSLWYPSDGYCLFEGVRDSSAAGSIYVQCLGAFSPAGGLVIDSHVMGYWHLVVNGDCHWSALDNGMWLSLWYPSDGYCLFEGVGDSSAARCLGVSWIRLTLAPSPCSVLMVITCAGGLVFFDPDVRYWRIAVNGDGRRMEVGFGRRLSLWCHSGGHCLLESSVDSSAFAARRGRGW</sequence>
<dbReference type="NCBIfam" id="TIGR00071">
    <property type="entry name" value="hisT_truA"/>
    <property type="match status" value="1"/>
</dbReference>
<dbReference type="GO" id="GO:0160147">
    <property type="term" value="F:tRNA pseudouridine(38-40) synthase activity"/>
    <property type="evidence" value="ECO:0007669"/>
    <property type="project" value="UniProtKB-EC"/>
</dbReference>
<comment type="caution">
    <text evidence="6">The sequence shown here is derived from an EMBL/GenBank/DDBJ whole genome shotgun (WGS) entry which is preliminary data.</text>
</comment>
<dbReference type="CDD" id="cd02570">
    <property type="entry name" value="PseudoU_synth_EcTruA"/>
    <property type="match status" value="1"/>
</dbReference>
<evidence type="ECO:0000256" key="1">
    <source>
        <dbReference type="ARBA" id="ARBA00009375"/>
    </source>
</evidence>
<dbReference type="EC" id="5.4.99.12" evidence="4"/>
<keyword evidence="3 4" id="KW-0413">Isomerase</keyword>
<comment type="similarity">
    <text evidence="1 4">Belongs to the tRNA pseudouridine synthase TruA family.</text>
</comment>
<dbReference type="InterPro" id="IPR001406">
    <property type="entry name" value="PsdUridine_synth_TruA"/>
</dbReference>
<dbReference type="HAMAP" id="MF_00171">
    <property type="entry name" value="TruA"/>
    <property type="match status" value="1"/>
</dbReference>
<dbReference type="InterPro" id="IPR020094">
    <property type="entry name" value="TruA/RsuA/RluB/E/F_N"/>
</dbReference>
<reference evidence="6 7" key="1">
    <citation type="journal article" date="2015" name="Genome Biol. Evol.">
        <title>Comparative Genomics of a Bacterivorous Green Alga Reveals Evolutionary Causalities and Consequences of Phago-Mixotrophic Mode of Nutrition.</title>
        <authorList>
            <person name="Burns J.A."/>
            <person name="Paasch A."/>
            <person name="Narechania A."/>
            <person name="Kim E."/>
        </authorList>
    </citation>
    <scope>NUCLEOTIDE SEQUENCE [LARGE SCALE GENOMIC DNA]</scope>
    <source>
        <strain evidence="6 7">PLY_AMNH</strain>
    </source>
</reference>
<dbReference type="InterPro" id="IPR020097">
    <property type="entry name" value="PsdUridine_synth_TruA_a/b_dom"/>
</dbReference>
<dbReference type="FunFam" id="3.30.70.580:FF:000001">
    <property type="entry name" value="tRNA pseudouridine synthase A"/>
    <property type="match status" value="1"/>
</dbReference>
<dbReference type="GO" id="GO:0003723">
    <property type="term" value="F:RNA binding"/>
    <property type="evidence" value="ECO:0007669"/>
    <property type="project" value="InterPro"/>
</dbReference>
<protein>
    <recommendedName>
        <fullName evidence="4">tRNA pseudouridine synthase</fullName>
        <ecNumber evidence="4">5.4.99.12</ecNumber>
    </recommendedName>
</protein>
<feature type="domain" description="Pseudouridine synthase I TruA alpha/beta" evidence="5">
    <location>
        <begin position="76"/>
        <end position="173"/>
    </location>
</feature>
<organism evidence="6 7">
    <name type="scientific">Cymbomonas tetramitiformis</name>
    <dbReference type="NCBI Taxonomy" id="36881"/>
    <lineage>
        <taxon>Eukaryota</taxon>
        <taxon>Viridiplantae</taxon>
        <taxon>Chlorophyta</taxon>
        <taxon>Pyramimonadophyceae</taxon>
        <taxon>Pyramimonadales</taxon>
        <taxon>Pyramimonadaceae</taxon>
        <taxon>Cymbomonas</taxon>
    </lineage>
</organism>
<evidence type="ECO:0000313" key="7">
    <source>
        <dbReference type="Proteomes" id="UP001190700"/>
    </source>
</evidence>
<evidence type="ECO:0000259" key="5">
    <source>
        <dbReference type="Pfam" id="PF01416"/>
    </source>
</evidence>
<dbReference type="Proteomes" id="UP001190700">
    <property type="component" value="Unassembled WGS sequence"/>
</dbReference>
<dbReference type="Gene3D" id="3.30.70.660">
    <property type="entry name" value="Pseudouridine synthase I, catalytic domain, C-terminal subdomain"/>
    <property type="match status" value="1"/>
</dbReference>
<dbReference type="AlphaFoldDB" id="A0AAE0LF52"/>
<dbReference type="InterPro" id="IPR020095">
    <property type="entry name" value="PsdUridine_synth_TruA_C"/>
</dbReference>
<evidence type="ECO:0000256" key="3">
    <source>
        <dbReference type="ARBA" id="ARBA00023235"/>
    </source>
</evidence>
<proteinExistence type="inferred from homology"/>